<reference evidence="1 2" key="1">
    <citation type="submission" date="2021-06" db="EMBL/GenBank/DDBJ databases">
        <title>Gemonas diversity in paddy soil.</title>
        <authorList>
            <person name="Liu G."/>
        </authorList>
    </citation>
    <scope>NUCLEOTIDE SEQUENCE [LARGE SCALE GENOMIC DNA]</scope>
    <source>
        <strain evidence="1 2">RG10</strain>
    </source>
</reference>
<name>A0ABX8J932_9BACT</name>
<organism evidence="1 2">
    <name type="scientific">Geomonas oryzisoli</name>
    <dbReference type="NCBI Taxonomy" id="2847992"/>
    <lineage>
        <taxon>Bacteria</taxon>
        <taxon>Pseudomonadati</taxon>
        <taxon>Thermodesulfobacteriota</taxon>
        <taxon>Desulfuromonadia</taxon>
        <taxon>Geobacterales</taxon>
        <taxon>Geobacteraceae</taxon>
        <taxon>Geomonas</taxon>
    </lineage>
</organism>
<proteinExistence type="predicted"/>
<protein>
    <recommendedName>
        <fullName evidence="3">Sensor histidine kinase</fullName>
    </recommendedName>
</protein>
<gene>
    <name evidence="1" type="ORF">KP004_20835</name>
</gene>
<keyword evidence="2" id="KW-1185">Reference proteome</keyword>
<evidence type="ECO:0000313" key="2">
    <source>
        <dbReference type="Proteomes" id="UP000683557"/>
    </source>
</evidence>
<accession>A0ABX8J932</accession>
<dbReference type="Proteomes" id="UP000683557">
    <property type="component" value="Chromosome"/>
</dbReference>
<dbReference type="EMBL" id="CP076723">
    <property type="protein sequence ID" value="QWV93571.1"/>
    <property type="molecule type" value="Genomic_DNA"/>
</dbReference>
<sequence>MADALKAALEGGAGLGLAITRQAEELNGGRIGLWSKADSYVFFNKFTISER</sequence>
<evidence type="ECO:0000313" key="1">
    <source>
        <dbReference type="EMBL" id="QWV93571.1"/>
    </source>
</evidence>
<dbReference type="RefSeq" id="WP_216800310.1">
    <property type="nucleotide sequence ID" value="NZ_CP076723.1"/>
</dbReference>
<evidence type="ECO:0008006" key="3">
    <source>
        <dbReference type="Google" id="ProtNLM"/>
    </source>
</evidence>